<reference evidence="5" key="2">
    <citation type="submission" date="2021-04" db="EMBL/GenBank/DDBJ databases">
        <authorList>
            <person name="Gilroy R."/>
        </authorList>
    </citation>
    <scope>NUCLEOTIDE SEQUENCE</scope>
    <source>
        <strain evidence="5">5933</strain>
    </source>
</reference>
<dbReference type="InterPro" id="IPR038763">
    <property type="entry name" value="DHH_sf"/>
</dbReference>
<feature type="domain" description="GGDEF" evidence="4">
    <location>
        <begin position="171"/>
        <end position="300"/>
    </location>
</feature>
<feature type="binding site" evidence="2">
    <location>
        <position position="343"/>
    </location>
    <ligand>
        <name>Mn(2+)</name>
        <dbReference type="ChEBI" id="CHEBI:29035"/>
        <label>1</label>
    </ligand>
</feature>
<proteinExistence type="inferred from homology"/>
<dbReference type="EMBL" id="DWWA01000023">
    <property type="protein sequence ID" value="HJC72101.1"/>
    <property type="molecule type" value="Genomic_DNA"/>
</dbReference>
<keyword evidence="1" id="KW-0378">Hydrolase</keyword>
<dbReference type="PANTHER" id="PTHR47618">
    <property type="entry name" value="BIFUNCTIONAL OLIGORIBONUCLEASE AND PAP PHOSPHATASE NRNA"/>
    <property type="match status" value="1"/>
</dbReference>
<gene>
    <name evidence="5" type="ORF">H9698_04815</name>
</gene>
<organism evidence="5 6">
    <name type="scientific">Candidatus Ruthenibacterium merdavium</name>
    <dbReference type="NCBI Taxonomy" id="2838752"/>
    <lineage>
        <taxon>Bacteria</taxon>
        <taxon>Bacillati</taxon>
        <taxon>Bacillota</taxon>
        <taxon>Clostridia</taxon>
        <taxon>Eubacteriales</taxon>
        <taxon>Oscillospiraceae</taxon>
        <taxon>Ruthenibacterium</taxon>
    </lineage>
</organism>
<dbReference type="GO" id="GO:0046872">
    <property type="term" value="F:metal ion binding"/>
    <property type="evidence" value="ECO:0007669"/>
    <property type="project" value="UniProtKB-KW"/>
</dbReference>
<dbReference type="GO" id="GO:0003676">
    <property type="term" value="F:nucleic acid binding"/>
    <property type="evidence" value="ECO:0007669"/>
    <property type="project" value="UniProtKB-UniRule"/>
</dbReference>
<dbReference type="PANTHER" id="PTHR47618:SF2">
    <property type="entry name" value="CYCLIC-DI-AMP PHOSPHODIESTERASE GDPP"/>
    <property type="match status" value="1"/>
</dbReference>
<dbReference type="PIRSF" id="PIRSF026583">
    <property type="entry name" value="YybT"/>
    <property type="match status" value="1"/>
</dbReference>
<feature type="binding site" evidence="2">
    <location>
        <position position="414"/>
    </location>
    <ligand>
        <name>Mn(2+)</name>
        <dbReference type="ChEBI" id="CHEBI:29035"/>
        <label>1</label>
    </ligand>
</feature>
<feature type="binding site" evidence="2">
    <location>
        <position position="438"/>
    </location>
    <ligand>
        <name>Mn(2+)</name>
        <dbReference type="ChEBI" id="CHEBI:29035"/>
        <label>2</label>
    </ligand>
</feature>
<dbReference type="InterPro" id="IPR014528">
    <property type="entry name" value="GdpP/PdeA"/>
</dbReference>
<feature type="transmembrane region" description="Helical" evidence="3">
    <location>
        <begin position="33"/>
        <end position="52"/>
    </location>
</feature>
<dbReference type="EC" id="3.1.4.-" evidence="1"/>
<reference evidence="5" key="1">
    <citation type="journal article" date="2021" name="PeerJ">
        <title>Extensive microbial diversity within the chicken gut microbiome revealed by metagenomics and culture.</title>
        <authorList>
            <person name="Gilroy R."/>
            <person name="Ravi A."/>
            <person name="Getino M."/>
            <person name="Pursley I."/>
            <person name="Horton D.L."/>
            <person name="Alikhan N.F."/>
            <person name="Baker D."/>
            <person name="Gharbi K."/>
            <person name="Hall N."/>
            <person name="Watson M."/>
            <person name="Adriaenssens E.M."/>
            <person name="Foster-Nyarko E."/>
            <person name="Jarju S."/>
            <person name="Secka A."/>
            <person name="Antonio M."/>
            <person name="Oren A."/>
            <person name="Chaudhuri R.R."/>
            <person name="La Ragione R."/>
            <person name="Hildebrand F."/>
            <person name="Pallen M.J."/>
        </authorList>
    </citation>
    <scope>NUCLEOTIDE SEQUENCE</scope>
    <source>
        <strain evidence="5">5933</strain>
    </source>
</reference>
<comment type="catalytic activity">
    <reaction evidence="1">
        <text>3',3'-c-di-AMP + H2O = 5'-O-phosphonoadenylyl-(3'-&gt;5')-adenosine + H(+)</text>
        <dbReference type="Rhea" id="RHEA:54420"/>
        <dbReference type="ChEBI" id="CHEBI:15377"/>
        <dbReference type="ChEBI" id="CHEBI:15378"/>
        <dbReference type="ChEBI" id="CHEBI:71500"/>
        <dbReference type="ChEBI" id="CHEBI:138171"/>
    </reaction>
</comment>
<sequence length="659" mass="72612">MKKRLIALDTLLLFLTLSCVAMCITLAVLKPAWVIPIVLFLALVLLWLYAGLRRFREASGRFLRAADAGTAAQSSLASLTLPVLVAEEDRIVWYNDAFLNRIADGQEMCLQPLADLMPQLRLEQAVQGEGQLLTVNGRRCRVFCSKNDVMRVLYVVDETQMLDTCDEYAASRPSVMLITIDTYDELLKEMKETDRARIMNDVENALDQFIGATTGFMRHISASKYLAVVEERHMQEIVRSRFSILDTVRTFGADADNTIVTLSIGVGRGAPTLAEGEKMAAQALDMALGRGGDQAAVKSADGFSFFGGVTRSVEKRSKVRSRIVSAAIRDLIAQSYNVLVMGHKMSDLDAIGAAVGMVRFAKICQKKAAVVVNREKTLAGNLIDEMKAAGTVEFLSPEQASGHLYGDTLLIIVDTHLPYLLESEELYRHAKNVVVIDHHRKCVGHIEDCVVFYHEPYASSTAELVTELLQYVEGDKQTRLTPQEAQALLAGMTLDTRNFALHTGVRTFEAAAYLRRMGAQTQAVKKLFNSSLEDYTYKSQLVTQAEMYMGCAVVCSAELPPEMNVVIPQAANDLLTINGIQASVVAVNVGNQISVSARSMGEVNVQLIMEKLGGGGHLTMAGAQLKDMSIEEARQKILEAIAEYREEQKKEQSRHTVRA</sequence>
<protein>
    <recommendedName>
        <fullName evidence="1">Cyclic-di-AMP phosphodiesterase</fullName>
        <ecNumber evidence="1">3.1.4.-</ecNumber>
    </recommendedName>
</protein>
<comment type="function">
    <text evidence="1">Has phosphodiesterase (PDE) activity against cyclic-di-AMP (c-di-AMP).</text>
</comment>
<keyword evidence="3" id="KW-1133">Transmembrane helix</keyword>
<dbReference type="Pfam" id="PF01368">
    <property type="entry name" value="DHH"/>
    <property type="match status" value="1"/>
</dbReference>
<evidence type="ECO:0000259" key="4">
    <source>
        <dbReference type="PROSITE" id="PS50887"/>
    </source>
</evidence>
<feature type="binding site" evidence="2">
    <location>
        <position position="495"/>
    </location>
    <ligand>
        <name>Mn(2+)</name>
        <dbReference type="ChEBI" id="CHEBI:29035"/>
        <label>2</label>
    </ligand>
</feature>
<name>A0A9D2TK72_9FIRM</name>
<dbReference type="Proteomes" id="UP000823918">
    <property type="component" value="Unassembled WGS sequence"/>
</dbReference>
<comment type="similarity">
    <text evidence="1">Belongs to the GdpP/PdeA phosphodiesterase family.</text>
</comment>
<dbReference type="PROSITE" id="PS50887">
    <property type="entry name" value="GGDEF"/>
    <property type="match status" value="1"/>
</dbReference>
<dbReference type="Pfam" id="PF24898">
    <property type="entry name" value="GGDEF_GdpP"/>
    <property type="match status" value="1"/>
</dbReference>
<dbReference type="InterPro" id="IPR000160">
    <property type="entry name" value="GGDEF_dom"/>
</dbReference>
<dbReference type="Gene3D" id="3.30.450.20">
    <property type="entry name" value="PAS domain"/>
    <property type="match status" value="1"/>
</dbReference>
<dbReference type="InterPro" id="IPR003156">
    <property type="entry name" value="DHHA1_dom"/>
</dbReference>
<evidence type="ECO:0000256" key="2">
    <source>
        <dbReference type="PIRSR" id="PIRSR026583-50"/>
    </source>
</evidence>
<dbReference type="SUPFAM" id="SSF64182">
    <property type="entry name" value="DHH phosphoesterases"/>
    <property type="match status" value="1"/>
</dbReference>
<dbReference type="InterPro" id="IPR051319">
    <property type="entry name" value="Oligoribo/pAp-PDE_c-di-AMP_PDE"/>
</dbReference>
<dbReference type="Gene3D" id="3.10.310.30">
    <property type="match status" value="1"/>
</dbReference>
<keyword evidence="2" id="KW-0464">Manganese</keyword>
<feature type="binding site" evidence="2">
    <location>
        <position position="347"/>
    </location>
    <ligand>
        <name>Mn(2+)</name>
        <dbReference type="ChEBI" id="CHEBI:29035"/>
        <label>1</label>
    </ligand>
</feature>
<evidence type="ECO:0000313" key="5">
    <source>
        <dbReference type="EMBL" id="HJC72101.1"/>
    </source>
</evidence>
<feature type="binding site" evidence="2">
    <location>
        <position position="349"/>
    </location>
    <ligand>
        <name>Mn(2+)</name>
        <dbReference type="ChEBI" id="CHEBI:29035"/>
        <label>2</label>
    </ligand>
</feature>
<evidence type="ECO:0000256" key="1">
    <source>
        <dbReference type="PIRNR" id="PIRNR026583"/>
    </source>
</evidence>
<dbReference type="Pfam" id="PF02272">
    <property type="entry name" value="DHHA1"/>
    <property type="match status" value="1"/>
</dbReference>
<accession>A0A9D2TK72</accession>
<evidence type="ECO:0000313" key="6">
    <source>
        <dbReference type="Proteomes" id="UP000823918"/>
    </source>
</evidence>
<keyword evidence="1" id="KW-1003">Cell membrane</keyword>
<dbReference type="Gene3D" id="3.90.1640.10">
    <property type="entry name" value="inorganic pyrophosphatase (n-terminal core)"/>
    <property type="match status" value="1"/>
</dbReference>
<dbReference type="InterPro" id="IPR001667">
    <property type="entry name" value="DDH_dom"/>
</dbReference>
<comment type="caution">
    <text evidence="5">The sequence shown here is derived from an EMBL/GenBank/DDBJ whole genome shotgun (WGS) entry which is preliminary data.</text>
</comment>
<evidence type="ECO:0000256" key="3">
    <source>
        <dbReference type="SAM" id="Phobius"/>
    </source>
</evidence>
<feature type="binding site" evidence="2">
    <location>
        <position position="414"/>
    </location>
    <ligand>
        <name>Mn(2+)</name>
        <dbReference type="ChEBI" id="CHEBI:29035"/>
        <label>2</label>
    </ligand>
</feature>
<dbReference type="AlphaFoldDB" id="A0A9D2TK72"/>
<comment type="subcellular location">
    <subcellularLocation>
        <location evidence="1">Cell membrane</location>
    </subcellularLocation>
</comment>
<dbReference type="GO" id="GO:0005886">
    <property type="term" value="C:plasma membrane"/>
    <property type="evidence" value="ECO:0007669"/>
    <property type="project" value="UniProtKB-SubCell"/>
</dbReference>
<comment type="cofactor">
    <cofactor evidence="2">
        <name>Mn(2+)</name>
        <dbReference type="ChEBI" id="CHEBI:29035"/>
    </cofactor>
    <text evidence="2">For phosphodiesterase activity, probably binds 2 Mn(2+) per subunit.</text>
</comment>
<dbReference type="GO" id="GO:0016787">
    <property type="term" value="F:hydrolase activity"/>
    <property type="evidence" value="ECO:0007669"/>
    <property type="project" value="UniProtKB-UniRule"/>
</dbReference>
<keyword evidence="1 3" id="KW-0472">Membrane</keyword>
<keyword evidence="3" id="KW-0812">Transmembrane</keyword>
<dbReference type="FunFam" id="3.90.1640.10:FF:000002">
    <property type="entry name" value="Cyclic-di-AMP phosphodiesterase"/>
    <property type="match status" value="1"/>
</dbReference>
<keyword evidence="2" id="KW-0479">Metal-binding</keyword>